<proteinExistence type="predicted"/>
<dbReference type="Proteomes" id="UP001054252">
    <property type="component" value="Unassembled WGS sequence"/>
</dbReference>
<evidence type="ECO:0000313" key="1">
    <source>
        <dbReference type="EMBL" id="GKV11844.1"/>
    </source>
</evidence>
<keyword evidence="2" id="KW-1185">Reference proteome</keyword>
<gene>
    <name evidence="1" type="ORF">SLEP1_g23063</name>
</gene>
<dbReference type="AlphaFoldDB" id="A0AAV5JB55"/>
<name>A0AAV5JB55_9ROSI</name>
<evidence type="ECO:0000313" key="2">
    <source>
        <dbReference type="Proteomes" id="UP001054252"/>
    </source>
</evidence>
<sequence>MPNSVLLPASQQLAMEMILFQIDLGLAHCFTCNCAERRGGLNLFWQDEFAIQISSFSPLLDLGWALLYCEQLCRDKPSHIKVVIVDPGGCQWPFTGFFGQPKTDSPLLWLRLGAINATLSKSKNEKGILFFWLGSAWGDISEFWCGRSNFHVVKEDDGVLQGQHGPQAGKGALDPLLTYDSQGLLRIGTDGHMFGYTCRQTGLLSNPSPLLLKPSTLLWLDPSALLLLPKTSTLLLLPKLVAESISSVAAKAIYSIVGGSICSVVVAEDICSAAAVAAAESIFFAAAEAICYCCRNHLILIGAGSPFPARNGDEG</sequence>
<organism evidence="1 2">
    <name type="scientific">Rubroshorea leprosula</name>
    <dbReference type="NCBI Taxonomy" id="152421"/>
    <lineage>
        <taxon>Eukaryota</taxon>
        <taxon>Viridiplantae</taxon>
        <taxon>Streptophyta</taxon>
        <taxon>Embryophyta</taxon>
        <taxon>Tracheophyta</taxon>
        <taxon>Spermatophyta</taxon>
        <taxon>Magnoliopsida</taxon>
        <taxon>eudicotyledons</taxon>
        <taxon>Gunneridae</taxon>
        <taxon>Pentapetalae</taxon>
        <taxon>rosids</taxon>
        <taxon>malvids</taxon>
        <taxon>Malvales</taxon>
        <taxon>Dipterocarpaceae</taxon>
        <taxon>Rubroshorea</taxon>
    </lineage>
</organism>
<accession>A0AAV5JB55</accession>
<comment type="caution">
    <text evidence="1">The sequence shown here is derived from an EMBL/GenBank/DDBJ whole genome shotgun (WGS) entry which is preliminary data.</text>
</comment>
<protein>
    <submittedName>
        <fullName evidence="1">Uncharacterized protein</fullName>
    </submittedName>
</protein>
<dbReference type="EMBL" id="BPVZ01000035">
    <property type="protein sequence ID" value="GKV11844.1"/>
    <property type="molecule type" value="Genomic_DNA"/>
</dbReference>
<reference evidence="1 2" key="1">
    <citation type="journal article" date="2021" name="Commun. Biol.">
        <title>The genome of Shorea leprosula (Dipterocarpaceae) highlights the ecological relevance of drought in aseasonal tropical rainforests.</title>
        <authorList>
            <person name="Ng K.K.S."/>
            <person name="Kobayashi M.J."/>
            <person name="Fawcett J.A."/>
            <person name="Hatakeyama M."/>
            <person name="Paape T."/>
            <person name="Ng C.H."/>
            <person name="Ang C.C."/>
            <person name="Tnah L.H."/>
            <person name="Lee C.T."/>
            <person name="Nishiyama T."/>
            <person name="Sese J."/>
            <person name="O'Brien M.J."/>
            <person name="Copetti D."/>
            <person name="Mohd Noor M.I."/>
            <person name="Ong R.C."/>
            <person name="Putra M."/>
            <person name="Sireger I.Z."/>
            <person name="Indrioko S."/>
            <person name="Kosugi Y."/>
            <person name="Izuno A."/>
            <person name="Isagi Y."/>
            <person name="Lee S.L."/>
            <person name="Shimizu K.K."/>
        </authorList>
    </citation>
    <scope>NUCLEOTIDE SEQUENCE [LARGE SCALE GENOMIC DNA]</scope>
    <source>
        <strain evidence="1">214</strain>
    </source>
</reference>